<evidence type="ECO:0000313" key="3">
    <source>
        <dbReference type="Proteomes" id="UP000002316"/>
    </source>
</evidence>
<dbReference type="KEGG" id="tbg:TbgDal_X13840"/>
<dbReference type="AlphaFoldDB" id="D0A4U3"/>
<dbReference type="GeneID" id="23864587"/>
<protein>
    <recommendedName>
        <fullName evidence="4">T. brucei spp.-specific protein</fullName>
    </recommendedName>
</protein>
<evidence type="ECO:0008006" key="4">
    <source>
        <dbReference type="Google" id="ProtNLM"/>
    </source>
</evidence>
<sequence>MLVVAFFFSPCSLLSSRGLSLSFRDCAAKKTQRSVLTVELASMQCKNYVHNYLYISFFLFPPATSVVSRHPPFCCFPQFSFFSFLRFRVCFRRGWCGGLLPPFFYIFILQRWDDDKGRGER</sequence>
<dbReference type="Proteomes" id="UP000002316">
    <property type="component" value="Chromosome 10"/>
</dbReference>
<reference evidence="3" key="1">
    <citation type="journal article" date="2010" name="PLoS Negl. Trop. Dis.">
        <title>The genome sequence of Trypanosoma brucei gambiense, causative agent of chronic human african trypanosomiasis.</title>
        <authorList>
            <person name="Jackson A.P."/>
            <person name="Sanders M."/>
            <person name="Berry A."/>
            <person name="McQuillan J."/>
            <person name="Aslett M.A."/>
            <person name="Quail M.A."/>
            <person name="Chukualim B."/>
            <person name="Capewell P."/>
            <person name="MacLeod A."/>
            <person name="Melville S.E."/>
            <person name="Gibson W."/>
            <person name="Barry J.D."/>
            <person name="Berriman M."/>
            <person name="Hertz-Fowler C."/>
        </authorList>
    </citation>
    <scope>NUCLEOTIDE SEQUENCE [LARGE SCALE GENOMIC DNA]</scope>
    <source>
        <strain evidence="3">MHOM/CI/86/DAL972</strain>
    </source>
</reference>
<evidence type="ECO:0000313" key="2">
    <source>
        <dbReference type="EMBL" id="CBH16287.1"/>
    </source>
</evidence>
<keyword evidence="1" id="KW-0732">Signal</keyword>
<organism evidence="2 3">
    <name type="scientific">Trypanosoma brucei gambiense (strain MHOM/CI/86/DAL972)</name>
    <dbReference type="NCBI Taxonomy" id="679716"/>
    <lineage>
        <taxon>Eukaryota</taxon>
        <taxon>Discoba</taxon>
        <taxon>Euglenozoa</taxon>
        <taxon>Kinetoplastea</taxon>
        <taxon>Metakinetoplastina</taxon>
        <taxon>Trypanosomatida</taxon>
        <taxon>Trypanosomatidae</taxon>
        <taxon>Trypanosoma</taxon>
    </lineage>
</organism>
<dbReference type="RefSeq" id="XP_011778551.1">
    <property type="nucleotide sequence ID" value="XM_011780249.1"/>
</dbReference>
<feature type="chain" id="PRO_5003006304" description="T. brucei spp.-specific protein" evidence="1">
    <location>
        <begin position="17"/>
        <end position="121"/>
    </location>
</feature>
<accession>D0A4U3</accession>
<feature type="signal peptide" evidence="1">
    <location>
        <begin position="1"/>
        <end position="16"/>
    </location>
</feature>
<dbReference type="EMBL" id="FN554973">
    <property type="protein sequence ID" value="CBH16287.1"/>
    <property type="molecule type" value="Genomic_DNA"/>
</dbReference>
<gene>
    <name evidence="2" type="ORF">TbgDal_X13840</name>
</gene>
<proteinExistence type="predicted"/>
<evidence type="ECO:0000256" key="1">
    <source>
        <dbReference type="SAM" id="SignalP"/>
    </source>
</evidence>
<name>D0A4U3_TRYB9</name>